<organism evidence="7 8">
    <name type="scientific">Cyanidioschyzon merolae (strain NIES-3377 / 10D)</name>
    <name type="common">Unicellular red alga</name>
    <dbReference type="NCBI Taxonomy" id="280699"/>
    <lineage>
        <taxon>Eukaryota</taxon>
        <taxon>Rhodophyta</taxon>
        <taxon>Bangiophyceae</taxon>
        <taxon>Cyanidiales</taxon>
        <taxon>Cyanidiaceae</taxon>
        <taxon>Cyanidioschyzon</taxon>
    </lineage>
</organism>
<name>M1UXV9_CYAM1</name>
<dbReference type="PANTHER" id="PTHR23291">
    <property type="entry name" value="BAX INHIBITOR-RELATED"/>
    <property type="match status" value="1"/>
</dbReference>
<evidence type="ECO:0000256" key="2">
    <source>
        <dbReference type="ARBA" id="ARBA00010350"/>
    </source>
</evidence>
<evidence type="ECO:0000313" key="8">
    <source>
        <dbReference type="Proteomes" id="UP000007014"/>
    </source>
</evidence>
<evidence type="ECO:0000256" key="5">
    <source>
        <dbReference type="ARBA" id="ARBA00023136"/>
    </source>
</evidence>
<dbReference type="eggNOG" id="KOG1629">
    <property type="taxonomic scope" value="Eukaryota"/>
</dbReference>
<sequence length="245" mass="27334">MDPFGSDRFFRPETFKNFRELTPAVRQHLALVYRTLFYAVVWAALGCFVQLNYGASLPLPTGLLTTLATFGTLFLCNSGGLSLETRQRLLMLFAALQGYGAAPVVQVALDVDEWLLLQALLATAAVFGAFSLAALHAKRRSYLYLASWLGSALSVLTFLGLWGLITGGLGDWSLAVLIYGGLMVFAGYVILDTQVIVERASNGDRDHVRHSLELWMDLFAIFVRVVIAMLRSQETRERRRREQHK</sequence>
<feature type="transmembrane region" description="Helical" evidence="6">
    <location>
        <begin position="89"/>
        <end position="109"/>
    </location>
</feature>
<dbReference type="OrthoDB" id="1277691at2759"/>
<dbReference type="GO" id="GO:0016020">
    <property type="term" value="C:membrane"/>
    <property type="evidence" value="ECO:0007669"/>
    <property type="project" value="UniProtKB-SubCell"/>
</dbReference>
<proteinExistence type="inferred from homology"/>
<dbReference type="AlphaFoldDB" id="M1UXV9"/>
<keyword evidence="5 6" id="KW-0472">Membrane</keyword>
<dbReference type="KEGG" id="cme:CYME_CMT426C"/>
<gene>
    <name evidence="7" type="ORF">CYME_CMT426C</name>
</gene>
<feature type="transmembrane region" description="Helical" evidence="6">
    <location>
        <begin position="57"/>
        <end position="77"/>
    </location>
</feature>
<evidence type="ECO:0000256" key="1">
    <source>
        <dbReference type="ARBA" id="ARBA00004141"/>
    </source>
</evidence>
<dbReference type="InterPro" id="IPR006214">
    <property type="entry name" value="Bax_inhibitor_1-related"/>
</dbReference>
<dbReference type="RefSeq" id="XP_005539402.1">
    <property type="nucleotide sequence ID" value="XM_005539345.1"/>
</dbReference>
<dbReference type="STRING" id="280699.M1UXV9"/>
<comment type="similarity">
    <text evidence="2 6">Belongs to the BI1 family.</text>
</comment>
<evidence type="ECO:0000256" key="6">
    <source>
        <dbReference type="RuleBase" id="RU004379"/>
    </source>
</evidence>
<evidence type="ECO:0000313" key="7">
    <source>
        <dbReference type="EMBL" id="BAM83366.1"/>
    </source>
</evidence>
<feature type="transmembrane region" description="Helical" evidence="6">
    <location>
        <begin position="115"/>
        <end position="135"/>
    </location>
</feature>
<evidence type="ECO:0000256" key="4">
    <source>
        <dbReference type="ARBA" id="ARBA00022989"/>
    </source>
</evidence>
<reference evidence="7 8" key="2">
    <citation type="journal article" date="2007" name="BMC Biol.">
        <title>A 100%-complete sequence reveals unusually simple genomic features in the hot-spring red alga Cyanidioschyzon merolae.</title>
        <authorList>
            <person name="Nozaki H."/>
            <person name="Takano H."/>
            <person name="Misumi O."/>
            <person name="Terasawa K."/>
            <person name="Matsuzaki M."/>
            <person name="Maruyama S."/>
            <person name="Nishida K."/>
            <person name="Yagisawa F."/>
            <person name="Yoshida Y."/>
            <person name="Fujiwara T."/>
            <person name="Takio S."/>
            <person name="Tamura K."/>
            <person name="Chung S.J."/>
            <person name="Nakamura S."/>
            <person name="Kuroiwa H."/>
            <person name="Tanaka K."/>
            <person name="Sato N."/>
            <person name="Kuroiwa T."/>
        </authorList>
    </citation>
    <scope>NUCLEOTIDE SEQUENCE [LARGE SCALE GENOMIC DNA]</scope>
    <source>
        <strain evidence="7 8">10D</strain>
    </source>
</reference>
<accession>M1UXV9</accession>
<protein>
    <submittedName>
        <fullName evidence="7">Similar to Bax inhibitor-1</fullName>
    </submittedName>
</protein>
<feature type="transmembrane region" description="Helical" evidence="6">
    <location>
        <begin position="31"/>
        <end position="51"/>
    </location>
</feature>
<dbReference type="EMBL" id="AP006502">
    <property type="protein sequence ID" value="BAM83366.1"/>
    <property type="molecule type" value="Genomic_DNA"/>
</dbReference>
<feature type="transmembrane region" description="Helical" evidence="6">
    <location>
        <begin position="172"/>
        <end position="191"/>
    </location>
</feature>
<keyword evidence="8" id="KW-1185">Reference proteome</keyword>
<evidence type="ECO:0000256" key="3">
    <source>
        <dbReference type="ARBA" id="ARBA00022692"/>
    </source>
</evidence>
<dbReference type="GeneID" id="16998231"/>
<reference evidence="7 8" key="1">
    <citation type="journal article" date="2004" name="Nature">
        <title>Genome sequence of the ultrasmall unicellular red alga Cyanidioschyzon merolae 10D.</title>
        <authorList>
            <person name="Matsuzaki M."/>
            <person name="Misumi O."/>
            <person name="Shin-i T."/>
            <person name="Maruyama S."/>
            <person name="Takahara M."/>
            <person name="Miyagishima S."/>
            <person name="Mori T."/>
            <person name="Nishida K."/>
            <person name="Yagisawa F."/>
            <person name="Nishida K."/>
            <person name="Yoshida Y."/>
            <person name="Nishimura Y."/>
            <person name="Nakao S."/>
            <person name="Kobayashi T."/>
            <person name="Momoyama Y."/>
            <person name="Higashiyama T."/>
            <person name="Minoda A."/>
            <person name="Sano M."/>
            <person name="Nomoto H."/>
            <person name="Oishi K."/>
            <person name="Hayashi H."/>
            <person name="Ohta F."/>
            <person name="Nishizaka S."/>
            <person name="Haga S."/>
            <person name="Miura S."/>
            <person name="Morishita T."/>
            <person name="Kabeya Y."/>
            <person name="Terasawa K."/>
            <person name="Suzuki Y."/>
            <person name="Ishii Y."/>
            <person name="Asakawa S."/>
            <person name="Takano H."/>
            <person name="Ohta N."/>
            <person name="Kuroiwa H."/>
            <person name="Tanaka K."/>
            <person name="Shimizu N."/>
            <person name="Sugano S."/>
            <person name="Sato N."/>
            <person name="Nozaki H."/>
            <person name="Ogasawara N."/>
            <person name="Kohara Y."/>
            <person name="Kuroiwa T."/>
        </authorList>
    </citation>
    <scope>NUCLEOTIDE SEQUENCE [LARGE SCALE GENOMIC DNA]</scope>
    <source>
        <strain evidence="7 8">10D</strain>
    </source>
</reference>
<keyword evidence="4 6" id="KW-1133">Transmembrane helix</keyword>
<comment type="subcellular location">
    <subcellularLocation>
        <location evidence="1">Membrane</location>
        <topology evidence="1">Multi-pass membrane protein</topology>
    </subcellularLocation>
</comment>
<keyword evidence="3 6" id="KW-0812">Transmembrane</keyword>
<dbReference type="Gramene" id="CMT426CT">
    <property type="protein sequence ID" value="CMT426CT"/>
    <property type="gene ID" value="CMT426C"/>
</dbReference>
<dbReference type="Pfam" id="PF01027">
    <property type="entry name" value="Bax1-I"/>
    <property type="match status" value="1"/>
</dbReference>
<dbReference type="OMA" id="SRDFIMH"/>
<feature type="transmembrane region" description="Helical" evidence="6">
    <location>
        <begin position="142"/>
        <end position="166"/>
    </location>
</feature>
<dbReference type="PANTHER" id="PTHR23291:SF32">
    <property type="entry name" value="BAX INHIBITOR 1"/>
    <property type="match status" value="1"/>
</dbReference>
<dbReference type="Proteomes" id="UP000007014">
    <property type="component" value="Chromosome 20"/>
</dbReference>
<dbReference type="HOGENOM" id="CLU_061277_0_0_1"/>